<feature type="transmembrane region" description="Helical" evidence="10">
    <location>
        <begin position="412"/>
        <end position="434"/>
    </location>
</feature>
<evidence type="ECO:0000256" key="3">
    <source>
        <dbReference type="ARBA" id="ARBA00010780"/>
    </source>
</evidence>
<comment type="caution">
    <text evidence="12">The sequence shown here is derived from an EMBL/GenBank/DDBJ whole genome shotgun (WGS) entry which is preliminary data.</text>
</comment>
<dbReference type="GO" id="GO:0032220">
    <property type="term" value="P:plasma membrane fusion involved in cytogamy"/>
    <property type="evidence" value="ECO:0007669"/>
    <property type="project" value="TreeGrafter"/>
</dbReference>
<evidence type="ECO:0000256" key="8">
    <source>
        <dbReference type="ARBA" id="ARBA00023136"/>
    </source>
</evidence>
<dbReference type="InterPro" id="IPR026777">
    <property type="entry name" value="PRM1"/>
</dbReference>
<feature type="transmembrane region" description="Helical" evidence="10">
    <location>
        <begin position="64"/>
        <end position="84"/>
    </location>
</feature>
<comment type="function">
    <text evidence="1 10">Involved in cell fusion during mating by stabilizing the plasma membrane fusion event.</text>
</comment>
<keyword evidence="8 10" id="KW-0472">Membrane</keyword>
<keyword evidence="6 10" id="KW-0184">Conjugation</keyword>
<dbReference type="PANTHER" id="PTHR31030">
    <property type="entry name" value="PLASMA MEMBRANE FUSION PROTEIN PRM1"/>
    <property type="match status" value="1"/>
</dbReference>
<evidence type="ECO:0000256" key="10">
    <source>
        <dbReference type="RuleBase" id="RU366035"/>
    </source>
</evidence>
<proteinExistence type="inferred from homology"/>
<dbReference type="PANTHER" id="PTHR31030:SF1">
    <property type="entry name" value="PLASMA MEMBRANE FUSION PROTEIN PRM1"/>
    <property type="match status" value="1"/>
</dbReference>
<keyword evidence="4 10" id="KW-1003">Cell membrane</keyword>
<evidence type="ECO:0000313" key="12">
    <source>
        <dbReference type="EMBL" id="KAJ6260256.1"/>
    </source>
</evidence>
<protein>
    <recommendedName>
        <fullName evidence="10">Plasma membrane fusion protein PRM1</fullName>
    </recommendedName>
</protein>
<feature type="transmembrane region" description="Helical" evidence="10">
    <location>
        <begin position="622"/>
        <end position="644"/>
    </location>
</feature>
<keyword evidence="7 10" id="KW-1133">Transmembrane helix</keyword>
<name>A0AAD6IXD8_DREDA</name>
<dbReference type="GO" id="GO:0005886">
    <property type="term" value="C:plasma membrane"/>
    <property type="evidence" value="ECO:0007669"/>
    <property type="project" value="UniProtKB-SubCell"/>
</dbReference>
<evidence type="ECO:0000256" key="7">
    <source>
        <dbReference type="ARBA" id="ARBA00022989"/>
    </source>
</evidence>
<evidence type="ECO:0000256" key="5">
    <source>
        <dbReference type="ARBA" id="ARBA00022692"/>
    </source>
</evidence>
<evidence type="ECO:0000256" key="9">
    <source>
        <dbReference type="ARBA" id="ARBA00023180"/>
    </source>
</evidence>
<organism evidence="12 13">
    <name type="scientific">Drechslerella dactyloides</name>
    <name type="common">Nematode-trapping fungus</name>
    <name type="synonym">Arthrobotrys dactyloides</name>
    <dbReference type="NCBI Taxonomy" id="74499"/>
    <lineage>
        <taxon>Eukaryota</taxon>
        <taxon>Fungi</taxon>
        <taxon>Dikarya</taxon>
        <taxon>Ascomycota</taxon>
        <taxon>Pezizomycotina</taxon>
        <taxon>Orbiliomycetes</taxon>
        <taxon>Orbiliales</taxon>
        <taxon>Orbiliaceae</taxon>
        <taxon>Drechslerella</taxon>
    </lineage>
</organism>
<evidence type="ECO:0000256" key="4">
    <source>
        <dbReference type="ARBA" id="ARBA00022475"/>
    </source>
</evidence>
<evidence type="ECO:0000256" key="11">
    <source>
        <dbReference type="SAM" id="MobiDB-lite"/>
    </source>
</evidence>
<dbReference type="AlphaFoldDB" id="A0AAD6IXD8"/>
<feature type="region of interest" description="Disordered" evidence="11">
    <location>
        <begin position="18"/>
        <end position="37"/>
    </location>
</feature>
<dbReference type="Proteomes" id="UP001221413">
    <property type="component" value="Unassembled WGS sequence"/>
</dbReference>
<sequence>MPLGDRITQSIYQRRDEAFPYPDLPPALTPHRHANDSEPPPVVHTVLPYHTPYLGLRARLSQVWFNRWTVLLVLIIVRTIILVVDMNDDLDDAQVRALSACTGVESMGSAMASMPHYMATGVNEAAAQGIEAAVRGLQKTLMLGLTAVEAIVIFAINVIVQTYVCLLTFAIRSSLGTVIGAASEITSFLNKTLTGIVNDIQDDAKSFEDGLNKFISGLNSIGNFFGSDTEVPKLTLPSLDELDNIKLPDSIQQKLQDLNSSIPTFDQVNTMYNRALSLPFDLIRTELNNTLTVYQFNRNVLPVPEKNTLTFCSDNPTIGNFFNNLHEKVRDVRNILLGVFIALAIIVMIPMAYREWWRYRSLRQRAYMLTAPGQNFDPVDIVQIAARPYSSTLGLKAAAWSKSARRQVLIRWWFAYVTSPACLFVLSLGVAGLLSCLGQYVVLKQVVNATPGLANEVGQFADLVVNQLTDASLAWANDANGVVDETQGKINDNVLGWVHNGSLALNNTLNDFTDTMHDGLESIFGGTPLEEPIQNIFFCLVELKVKGIQKGLTWAHDNSQVSFPRFPNDTFSLGAATSVGPDAKSSSDSFLADTGSQAADKITEVVVRLAAKYENALLIETYISAGLIGLWLFVCLIGGLRVLILMMMRDKTRGEGGTRGLTGDGRQTFGGKNDERIASVFPQFTEKSDPDLNALRGSSESEGQPAAVASPTRSGYIEKRPVWVNSSHGEISR</sequence>
<dbReference type="GO" id="GO:0043332">
    <property type="term" value="C:mating projection tip"/>
    <property type="evidence" value="ECO:0007669"/>
    <property type="project" value="UniProtKB-UniRule"/>
</dbReference>
<comment type="similarity">
    <text evidence="3 10">Belongs to the PRM1 family.</text>
</comment>
<evidence type="ECO:0000313" key="13">
    <source>
        <dbReference type="Proteomes" id="UP001221413"/>
    </source>
</evidence>
<evidence type="ECO:0000256" key="6">
    <source>
        <dbReference type="ARBA" id="ARBA00022971"/>
    </source>
</evidence>
<keyword evidence="9" id="KW-0325">Glycoprotein</keyword>
<evidence type="ECO:0000256" key="1">
    <source>
        <dbReference type="ARBA" id="ARBA00002512"/>
    </source>
</evidence>
<feature type="transmembrane region" description="Helical" evidence="10">
    <location>
        <begin position="335"/>
        <end position="353"/>
    </location>
</feature>
<dbReference type="EMBL" id="JAQGDS010000005">
    <property type="protein sequence ID" value="KAJ6260256.1"/>
    <property type="molecule type" value="Genomic_DNA"/>
</dbReference>
<comment type="subcellular location">
    <subcellularLocation>
        <location evidence="2 10">Cell membrane</location>
        <topology evidence="2 10">Multi-pass membrane protein</topology>
    </subcellularLocation>
</comment>
<accession>A0AAD6IXD8</accession>
<keyword evidence="5 10" id="KW-0812">Transmembrane</keyword>
<feature type="transmembrane region" description="Helical" evidence="10">
    <location>
        <begin position="141"/>
        <end position="164"/>
    </location>
</feature>
<feature type="region of interest" description="Disordered" evidence="11">
    <location>
        <begin position="685"/>
        <end position="713"/>
    </location>
</feature>
<reference evidence="12" key="1">
    <citation type="submission" date="2023-01" db="EMBL/GenBank/DDBJ databases">
        <title>The chitinases involved in constricting ring structure development in the nematode-trapping fungus Drechslerella dactyloides.</title>
        <authorList>
            <person name="Wang R."/>
            <person name="Zhang L."/>
            <person name="Tang P."/>
            <person name="Li S."/>
            <person name="Liang L."/>
        </authorList>
    </citation>
    <scope>NUCLEOTIDE SEQUENCE</scope>
    <source>
        <strain evidence="12">YMF1.00031</strain>
    </source>
</reference>
<keyword evidence="13" id="KW-1185">Reference proteome</keyword>
<gene>
    <name evidence="12" type="ORF">Dda_4480</name>
</gene>
<evidence type="ECO:0000256" key="2">
    <source>
        <dbReference type="ARBA" id="ARBA00004651"/>
    </source>
</evidence>